<dbReference type="PANTHER" id="PTHR30472">
    <property type="entry name" value="FERRIC ENTEROBACTIN TRANSPORT SYSTEM PERMEASE PROTEIN"/>
    <property type="match status" value="1"/>
</dbReference>
<dbReference type="InterPro" id="IPR000522">
    <property type="entry name" value="ABC_transptr_permease_BtuC"/>
</dbReference>
<evidence type="ECO:0000256" key="6">
    <source>
        <dbReference type="ARBA" id="ARBA00022989"/>
    </source>
</evidence>
<feature type="transmembrane region" description="Helical" evidence="8">
    <location>
        <begin position="276"/>
        <end position="295"/>
    </location>
</feature>
<sequence>MSKEFKALLLLTLMFVLSFSVSLTMGQYPVSLGDSLSALVRFNENSVEHVIVISSRLPRTVIACFVGAALGISGVLMQAVTRNPMASPSILGINSGAIFLIVLISTLFPSFAGHGLIWVGMAGATLAGSIVYMLGSLGHGGLTPTRLVLGGAALTALFISFTQAILVINQDGLDRILFWLAGSLAGRTLDAFLPVLPYISAAVAVSCLIGQHINILMSGEDIAKGLGQNTFLLKTLIAVLVVVLAGSAVSAVGNIAFLGLIVPHIVRLSTGSDHRWLIPLSGLAGAVLLLISDVIARQIIMPEELPIGAMTAIIGAPLFVILARRNFSYG</sequence>
<dbReference type="RefSeq" id="WP_114123445.1">
    <property type="nucleotide sequence ID" value="NZ_JPWA01000034.1"/>
</dbReference>
<comment type="caution">
    <text evidence="9">The sequence shown here is derived from an EMBL/GenBank/DDBJ whole genome shotgun (WGS) entry which is preliminary data.</text>
</comment>
<dbReference type="InterPro" id="IPR037294">
    <property type="entry name" value="ABC_BtuC-like"/>
</dbReference>
<evidence type="ECO:0000256" key="8">
    <source>
        <dbReference type="SAM" id="Phobius"/>
    </source>
</evidence>
<dbReference type="Proteomes" id="UP000252419">
    <property type="component" value="Unassembled WGS sequence"/>
</dbReference>
<evidence type="ECO:0000313" key="9">
    <source>
        <dbReference type="EMBL" id="RCK04221.1"/>
    </source>
</evidence>
<keyword evidence="7 8" id="KW-0472">Membrane</keyword>
<feature type="transmembrane region" description="Helical" evidence="8">
    <location>
        <begin position="307"/>
        <end position="327"/>
    </location>
</feature>
<evidence type="ECO:0000256" key="3">
    <source>
        <dbReference type="ARBA" id="ARBA00022448"/>
    </source>
</evidence>
<evidence type="ECO:0000313" key="10">
    <source>
        <dbReference type="Proteomes" id="UP000252419"/>
    </source>
</evidence>
<dbReference type="PANTHER" id="PTHR30472:SF1">
    <property type="entry name" value="FE(3+) DICITRATE TRANSPORT SYSTEM PERMEASE PROTEIN FECC-RELATED"/>
    <property type="match status" value="1"/>
</dbReference>
<evidence type="ECO:0000256" key="1">
    <source>
        <dbReference type="ARBA" id="ARBA00004651"/>
    </source>
</evidence>
<feature type="transmembrane region" description="Helical" evidence="8">
    <location>
        <begin position="115"/>
        <end position="135"/>
    </location>
</feature>
<dbReference type="CDD" id="cd06550">
    <property type="entry name" value="TM_ABC_iron-siderophores_like"/>
    <property type="match status" value="1"/>
</dbReference>
<feature type="transmembrane region" description="Helical" evidence="8">
    <location>
        <begin position="231"/>
        <end position="256"/>
    </location>
</feature>
<feature type="transmembrane region" description="Helical" evidence="8">
    <location>
        <begin position="147"/>
        <end position="168"/>
    </location>
</feature>
<dbReference type="AlphaFoldDB" id="A0A367U875"/>
<dbReference type="GO" id="GO:0005886">
    <property type="term" value="C:plasma membrane"/>
    <property type="evidence" value="ECO:0007669"/>
    <property type="project" value="UniProtKB-SubCell"/>
</dbReference>
<feature type="transmembrane region" description="Helical" evidence="8">
    <location>
        <begin position="89"/>
        <end position="109"/>
    </location>
</feature>
<feature type="transmembrane region" description="Helical" evidence="8">
    <location>
        <begin position="57"/>
        <end position="77"/>
    </location>
</feature>
<dbReference type="Pfam" id="PF01032">
    <property type="entry name" value="FecCD"/>
    <property type="match status" value="1"/>
</dbReference>
<keyword evidence="6 8" id="KW-1133">Transmembrane helix</keyword>
<keyword evidence="3" id="KW-0813">Transport</keyword>
<comment type="subcellular location">
    <subcellularLocation>
        <location evidence="1">Cell membrane</location>
        <topology evidence="1">Multi-pass membrane protein</topology>
    </subcellularLocation>
</comment>
<dbReference type="GO" id="GO:0033214">
    <property type="term" value="P:siderophore-iron import into cell"/>
    <property type="evidence" value="ECO:0007669"/>
    <property type="project" value="TreeGrafter"/>
</dbReference>
<dbReference type="GO" id="GO:0022857">
    <property type="term" value="F:transmembrane transporter activity"/>
    <property type="evidence" value="ECO:0007669"/>
    <property type="project" value="InterPro"/>
</dbReference>
<feature type="transmembrane region" description="Helical" evidence="8">
    <location>
        <begin position="188"/>
        <end position="210"/>
    </location>
</feature>
<protein>
    <submittedName>
        <fullName evidence="9">Siderophore ABC transporter permease</fullName>
    </submittedName>
</protein>
<dbReference type="Gene3D" id="1.10.3470.10">
    <property type="entry name" value="ABC transporter involved in vitamin B12 uptake, BtuC"/>
    <property type="match status" value="1"/>
</dbReference>
<keyword evidence="4" id="KW-1003">Cell membrane</keyword>
<evidence type="ECO:0000256" key="2">
    <source>
        <dbReference type="ARBA" id="ARBA00007935"/>
    </source>
</evidence>
<keyword evidence="10" id="KW-1185">Reference proteome</keyword>
<dbReference type="FunFam" id="1.10.3470.10:FF:000001">
    <property type="entry name" value="Vitamin B12 ABC transporter permease BtuC"/>
    <property type="match status" value="1"/>
</dbReference>
<keyword evidence="5 8" id="KW-0812">Transmembrane</keyword>
<organism evidence="9 10">
    <name type="scientific">Thalassospira xianhensis MCCC 1A02616</name>
    <dbReference type="NCBI Taxonomy" id="1177929"/>
    <lineage>
        <taxon>Bacteria</taxon>
        <taxon>Pseudomonadati</taxon>
        <taxon>Pseudomonadota</taxon>
        <taxon>Alphaproteobacteria</taxon>
        <taxon>Rhodospirillales</taxon>
        <taxon>Thalassospiraceae</taxon>
        <taxon>Thalassospira</taxon>
    </lineage>
</organism>
<proteinExistence type="inferred from homology"/>
<evidence type="ECO:0000256" key="4">
    <source>
        <dbReference type="ARBA" id="ARBA00022475"/>
    </source>
</evidence>
<gene>
    <name evidence="9" type="ORF">TH5_20835</name>
</gene>
<accession>A0A367U875</accession>
<evidence type="ECO:0000256" key="7">
    <source>
        <dbReference type="ARBA" id="ARBA00023136"/>
    </source>
</evidence>
<name>A0A367U875_9PROT</name>
<evidence type="ECO:0000256" key="5">
    <source>
        <dbReference type="ARBA" id="ARBA00022692"/>
    </source>
</evidence>
<dbReference type="SUPFAM" id="SSF81345">
    <property type="entry name" value="ABC transporter involved in vitamin B12 uptake, BtuC"/>
    <property type="match status" value="1"/>
</dbReference>
<reference evidence="9 10" key="1">
    <citation type="submission" date="2014-07" db="EMBL/GenBank/DDBJ databases">
        <title>Draft genome sequence of Thalassospira xianhensis P-4 (MCCC 1A02616).</title>
        <authorList>
            <person name="Lai Q."/>
            <person name="Shao Z."/>
        </authorList>
    </citation>
    <scope>NUCLEOTIDE SEQUENCE [LARGE SCALE GENOMIC DNA]</scope>
    <source>
        <strain evidence="9 10">MCCC 1A02616</strain>
    </source>
</reference>
<comment type="similarity">
    <text evidence="2">Belongs to the binding-protein-dependent transport system permease family. FecCD subfamily.</text>
</comment>
<dbReference type="EMBL" id="JPWA01000034">
    <property type="protein sequence ID" value="RCK04221.1"/>
    <property type="molecule type" value="Genomic_DNA"/>
</dbReference>